<dbReference type="Proteomes" id="UP000663629">
    <property type="component" value="Chromosome 2"/>
</dbReference>
<gene>
    <name evidence="2" type="ORF">JWJ88_19225</name>
</gene>
<dbReference type="EMBL" id="CP070371">
    <property type="protein sequence ID" value="QRZ15075.1"/>
    <property type="molecule type" value="Genomic_DNA"/>
</dbReference>
<evidence type="ECO:0000313" key="3">
    <source>
        <dbReference type="Proteomes" id="UP000663629"/>
    </source>
</evidence>
<keyword evidence="1" id="KW-0812">Transmembrane</keyword>
<keyword evidence="1" id="KW-0472">Membrane</keyword>
<feature type="transmembrane region" description="Helical" evidence="1">
    <location>
        <begin position="20"/>
        <end position="38"/>
    </location>
</feature>
<organism evidence="2 3">
    <name type="scientific">Paracoccus methylovorus</name>
    <dbReference type="NCBI Taxonomy" id="2812658"/>
    <lineage>
        <taxon>Bacteria</taxon>
        <taxon>Pseudomonadati</taxon>
        <taxon>Pseudomonadota</taxon>
        <taxon>Alphaproteobacteria</taxon>
        <taxon>Rhodobacterales</taxon>
        <taxon>Paracoccaceae</taxon>
        <taxon>Paracoccus</taxon>
    </lineage>
</organism>
<name>A0ABX7JLT1_9RHOB</name>
<proteinExistence type="predicted"/>
<evidence type="ECO:0000313" key="2">
    <source>
        <dbReference type="EMBL" id="QRZ15075.1"/>
    </source>
</evidence>
<keyword evidence="3" id="KW-1185">Reference proteome</keyword>
<reference evidence="2 3" key="1">
    <citation type="submission" date="2021-02" db="EMBL/GenBank/DDBJ databases">
        <title>Paracoccus methylovroum sp.nov., a new methanol and methylamine utilizing methylotrophic denitrifer.</title>
        <authorList>
            <person name="Timsy T."/>
            <person name="Behrendt U."/>
            <person name="Ulrich A."/>
            <person name="Spanner T."/>
            <person name="Foesel B.U."/>
            <person name="Horn M.A."/>
            <person name="Kolb S."/>
        </authorList>
    </citation>
    <scope>NUCLEOTIDE SEQUENCE [LARGE SCALE GENOMIC DNA]</scope>
    <source>
        <strain evidence="2 3">H4-D09</strain>
    </source>
</reference>
<dbReference type="RefSeq" id="WP_205296036.1">
    <property type="nucleotide sequence ID" value="NZ_CP070371.1"/>
</dbReference>
<accession>A0ABX7JLT1</accession>
<evidence type="ECO:0000256" key="1">
    <source>
        <dbReference type="SAM" id="Phobius"/>
    </source>
</evidence>
<feature type="transmembrane region" description="Helical" evidence="1">
    <location>
        <begin position="44"/>
        <end position="65"/>
    </location>
</feature>
<keyword evidence="1" id="KW-1133">Transmembrane helix</keyword>
<protein>
    <recommendedName>
        <fullName evidence="4">DUF3311 domain-containing protein</fullName>
    </recommendedName>
</protein>
<evidence type="ECO:0008006" key="4">
    <source>
        <dbReference type="Google" id="ProtNLM"/>
    </source>
</evidence>
<sequence length="80" mass="9005">MRRLFLGRDAYRHRRLGDAVRVVPMLFALLAVLPPMWLPQYFSYGRGAVWLAVSWALTIAVTAALHHAIGRGKAEDEDDA</sequence>